<feature type="transmembrane region" description="Helical" evidence="6">
    <location>
        <begin position="84"/>
        <end position="104"/>
    </location>
</feature>
<evidence type="ECO:0000313" key="7">
    <source>
        <dbReference type="EMBL" id="RWZ79636.1"/>
    </source>
</evidence>
<feature type="transmembrane region" description="Helical" evidence="6">
    <location>
        <begin position="235"/>
        <end position="259"/>
    </location>
</feature>
<feature type="transmembrane region" description="Helical" evidence="6">
    <location>
        <begin position="266"/>
        <end position="285"/>
    </location>
</feature>
<evidence type="ECO:0000256" key="5">
    <source>
        <dbReference type="ARBA" id="ARBA00023136"/>
    </source>
</evidence>
<feature type="transmembrane region" description="Helical" evidence="6">
    <location>
        <begin position="38"/>
        <end position="63"/>
    </location>
</feature>
<keyword evidence="8" id="KW-1185">Reference proteome</keyword>
<proteinExistence type="predicted"/>
<keyword evidence="3 6" id="KW-0812">Transmembrane</keyword>
<keyword evidence="2" id="KW-1003">Cell membrane</keyword>
<feature type="transmembrane region" description="Helical" evidence="6">
    <location>
        <begin position="151"/>
        <end position="174"/>
    </location>
</feature>
<comment type="caution">
    <text evidence="7">The sequence shown here is derived from an EMBL/GenBank/DDBJ whole genome shotgun (WGS) entry which is preliminary data.</text>
</comment>
<keyword evidence="4 6" id="KW-1133">Transmembrane helix</keyword>
<dbReference type="PANTHER" id="PTHR39087:SF2">
    <property type="entry name" value="UPF0104 MEMBRANE PROTEIN MJ1595"/>
    <property type="match status" value="1"/>
</dbReference>
<dbReference type="InterPro" id="IPR022791">
    <property type="entry name" value="L-PG_synthase/AglD"/>
</dbReference>
<feature type="transmembrane region" description="Helical" evidence="6">
    <location>
        <begin position="305"/>
        <end position="329"/>
    </location>
</feature>
<feature type="transmembrane region" description="Helical" evidence="6">
    <location>
        <begin position="124"/>
        <end position="144"/>
    </location>
</feature>
<dbReference type="Pfam" id="PF03706">
    <property type="entry name" value="LPG_synthase_TM"/>
    <property type="match status" value="1"/>
</dbReference>
<reference evidence="7" key="1">
    <citation type="submission" date="2019-01" db="EMBL/GenBank/DDBJ databases">
        <title>Genomic signatures and co-occurrence patterns of the ultra-small Saccharimodia (Patescibacteria phylum) suggest a symbiotic lifestyle.</title>
        <authorList>
            <person name="Lemos L."/>
            <person name="Medeiros J."/>
            <person name="Andreote F."/>
            <person name="Fernandes G."/>
            <person name="Varani A."/>
            <person name="Oliveira G."/>
            <person name="Pylro V."/>
        </authorList>
    </citation>
    <scope>NUCLEOTIDE SEQUENCE [LARGE SCALE GENOMIC DNA]</scope>
    <source>
        <strain evidence="7">AMD01</strain>
    </source>
</reference>
<dbReference type="NCBIfam" id="TIGR00374">
    <property type="entry name" value="flippase-like domain"/>
    <property type="match status" value="1"/>
</dbReference>
<dbReference type="EMBL" id="SCKW01000005">
    <property type="protein sequence ID" value="RWZ79636.1"/>
    <property type="molecule type" value="Genomic_DNA"/>
</dbReference>
<dbReference type="PANTHER" id="PTHR39087">
    <property type="entry name" value="UPF0104 MEMBRANE PROTEIN MJ1595"/>
    <property type="match status" value="1"/>
</dbReference>
<evidence type="ECO:0000256" key="1">
    <source>
        <dbReference type="ARBA" id="ARBA00004651"/>
    </source>
</evidence>
<evidence type="ECO:0000313" key="8">
    <source>
        <dbReference type="Proteomes" id="UP000289269"/>
    </source>
</evidence>
<evidence type="ECO:0000256" key="2">
    <source>
        <dbReference type="ARBA" id="ARBA00022475"/>
    </source>
</evidence>
<organism evidence="7 8">
    <name type="scientific">Candidatus Chaera renei</name>
    <dbReference type="NCBI Taxonomy" id="2506947"/>
    <lineage>
        <taxon>Bacteria</taxon>
        <taxon>Candidatus Saccharimonadota</taxon>
        <taxon>Candidatus Saccharimonadia</taxon>
        <taxon>Candidatus Saccharimonadales</taxon>
        <taxon>Candidatus Saccharimonadaceae</taxon>
        <taxon>Candidatus Chaera</taxon>
    </lineage>
</organism>
<evidence type="ECO:0000256" key="6">
    <source>
        <dbReference type="SAM" id="Phobius"/>
    </source>
</evidence>
<dbReference type="GO" id="GO:0005886">
    <property type="term" value="C:plasma membrane"/>
    <property type="evidence" value="ECO:0007669"/>
    <property type="project" value="UniProtKB-SubCell"/>
</dbReference>
<comment type="subcellular location">
    <subcellularLocation>
        <location evidence="1">Cell membrane</location>
        <topology evidence="1">Multi-pass membrane protein</topology>
    </subcellularLocation>
</comment>
<gene>
    <name evidence="7" type="ORF">EOT04_00780</name>
</gene>
<keyword evidence="5 6" id="KW-0472">Membrane</keyword>
<sequence>MSFRAWVSLVTFTALLLILFAARHELAAAWHLLGSVNLWILALIVPAQIISYYGVGNIIFEYLRAKGELKATNRVQLTRMALELNFVNHILPSGGVSGFSYMGWRLSKLGVTAGRATMAQVVRFALTFLVFVMLLVVSVILITLDGSVNRFAILTSSLLSSTIIFASLFAVYIIGSLQRLHAFAAALEAAGNSLTQRLLGGRRLIKRRVLEKFFEDLHKDYVELKADVGLLKRPFVWALLVNVIEIVGFMLVFLSLGVWVNPAMLLIAYGLAGLAGFFVATPGGLGVYEALMISFLVTAGAPQGATIAAVLLARVILILLTIITGYVFYQLTILQYGKRPSER</sequence>
<evidence type="ECO:0000256" key="3">
    <source>
        <dbReference type="ARBA" id="ARBA00022692"/>
    </source>
</evidence>
<evidence type="ECO:0000256" key="4">
    <source>
        <dbReference type="ARBA" id="ARBA00022989"/>
    </source>
</evidence>
<dbReference type="AlphaFoldDB" id="A0A4Q0AJC3"/>
<accession>A0A4Q0AJC3</accession>
<name>A0A4Q0AJC3_9BACT</name>
<dbReference type="Proteomes" id="UP000289269">
    <property type="component" value="Unassembled WGS sequence"/>
</dbReference>
<protein>
    <submittedName>
        <fullName evidence="7">Flippase-like domain-containing protein</fullName>
    </submittedName>
</protein>